<feature type="transmembrane region" description="Helical" evidence="1">
    <location>
        <begin position="54"/>
        <end position="77"/>
    </location>
</feature>
<keyword evidence="1" id="KW-1133">Transmembrane helix</keyword>
<keyword evidence="3" id="KW-1185">Reference proteome</keyword>
<reference evidence="2" key="2">
    <citation type="submission" date="2022-01" db="EMBL/GenBank/DDBJ databases">
        <authorList>
            <person name="Yamashiro T."/>
            <person name="Shiraishi A."/>
            <person name="Satake H."/>
            <person name="Nakayama K."/>
        </authorList>
    </citation>
    <scope>NUCLEOTIDE SEQUENCE</scope>
</reference>
<dbReference type="Proteomes" id="UP001151760">
    <property type="component" value="Unassembled WGS sequence"/>
</dbReference>
<organism evidence="2 3">
    <name type="scientific">Tanacetum coccineum</name>
    <dbReference type="NCBI Taxonomy" id="301880"/>
    <lineage>
        <taxon>Eukaryota</taxon>
        <taxon>Viridiplantae</taxon>
        <taxon>Streptophyta</taxon>
        <taxon>Embryophyta</taxon>
        <taxon>Tracheophyta</taxon>
        <taxon>Spermatophyta</taxon>
        <taxon>Magnoliopsida</taxon>
        <taxon>eudicotyledons</taxon>
        <taxon>Gunneridae</taxon>
        <taxon>Pentapetalae</taxon>
        <taxon>asterids</taxon>
        <taxon>campanulids</taxon>
        <taxon>Asterales</taxon>
        <taxon>Asteraceae</taxon>
        <taxon>Asteroideae</taxon>
        <taxon>Anthemideae</taxon>
        <taxon>Anthemidinae</taxon>
        <taxon>Tanacetum</taxon>
    </lineage>
</organism>
<dbReference type="EMBL" id="BQNB010018854">
    <property type="protein sequence ID" value="GJT78983.1"/>
    <property type="molecule type" value="Genomic_DNA"/>
</dbReference>
<comment type="caution">
    <text evidence="2">The sequence shown here is derived from an EMBL/GenBank/DDBJ whole genome shotgun (WGS) entry which is preliminary data.</text>
</comment>
<keyword evidence="1" id="KW-0812">Transmembrane</keyword>
<keyword evidence="1" id="KW-0472">Membrane</keyword>
<protein>
    <submittedName>
        <fullName evidence="2">Uncharacterized protein</fullName>
    </submittedName>
</protein>
<evidence type="ECO:0000313" key="2">
    <source>
        <dbReference type="EMBL" id="GJT78983.1"/>
    </source>
</evidence>
<accession>A0ABQ5GW02</accession>
<proteinExistence type="predicted"/>
<name>A0ABQ5GW02_9ASTR</name>
<gene>
    <name evidence="2" type="ORF">Tco_1045708</name>
</gene>
<evidence type="ECO:0000256" key="1">
    <source>
        <dbReference type="SAM" id="Phobius"/>
    </source>
</evidence>
<sequence length="116" mass="12738">MQDVSLTPISDRCIWSLEGSEDFSVASTRKAIDDKRLPVVNSKTRWIKSVPIKILSCALFVILAWSLLVISSSRVIWPDSFHVRSLNGGLPLLSKLIPMVNDALGSCRCGSPPNTN</sequence>
<reference evidence="2" key="1">
    <citation type="journal article" date="2022" name="Int. J. Mol. Sci.">
        <title>Draft Genome of Tanacetum Coccineum: Genomic Comparison of Closely Related Tanacetum-Family Plants.</title>
        <authorList>
            <person name="Yamashiro T."/>
            <person name="Shiraishi A."/>
            <person name="Nakayama K."/>
            <person name="Satake H."/>
        </authorList>
    </citation>
    <scope>NUCLEOTIDE SEQUENCE</scope>
</reference>
<evidence type="ECO:0000313" key="3">
    <source>
        <dbReference type="Proteomes" id="UP001151760"/>
    </source>
</evidence>